<organism evidence="5 6">
    <name type="scientific">Centaurea solstitialis</name>
    <name type="common">yellow star-thistle</name>
    <dbReference type="NCBI Taxonomy" id="347529"/>
    <lineage>
        <taxon>Eukaryota</taxon>
        <taxon>Viridiplantae</taxon>
        <taxon>Streptophyta</taxon>
        <taxon>Embryophyta</taxon>
        <taxon>Tracheophyta</taxon>
        <taxon>Spermatophyta</taxon>
        <taxon>Magnoliopsida</taxon>
        <taxon>eudicotyledons</taxon>
        <taxon>Gunneridae</taxon>
        <taxon>Pentapetalae</taxon>
        <taxon>asterids</taxon>
        <taxon>campanulids</taxon>
        <taxon>Asterales</taxon>
        <taxon>Asteraceae</taxon>
        <taxon>Carduoideae</taxon>
        <taxon>Cardueae</taxon>
        <taxon>Centaureinae</taxon>
        <taxon>Centaurea</taxon>
    </lineage>
</organism>
<name>A0AA38W9M7_9ASTR</name>
<dbReference type="InterPro" id="IPR001245">
    <property type="entry name" value="Ser-Thr/Tyr_kinase_cat_dom"/>
</dbReference>
<dbReference type="GO" id="GO:0005886">
    <property type="term" value="C:plasma membrane"/>
    <property type="evidence" value="ECO:0007669"/>
    <property type="project" value="UniProtKB-SubCell"/>
</dbReference>
<dbReference type="EMBL" id="JARYMX010000004">
    <property type="protein sequence ID" value="KAJ9552212.1"/>
    <property type="molecule type" value="Genomic_DNA"/>
</dbReference>
<dbReference type="Proteomes" id="UP001172457">
    <property type="component" value="Chromosome 4"/>
</dbReference>
<accession>A0AA38W9M7</accession>
<evidence type="ECO:0000256" key="2">
    <source>
        <dbReference type="ARBA" id="ARBA00022475"/>
    </source>
</evidence>
<dbReference type="PANTHER" id="PTHR45621">
    <property type="entry name" value="OS01G0588500 PROTEIN-RELATED"/>
    <property type="match status" value="1"/>
</dbReference>
<evidence type="ECO:0000313" key="5">
    <source>
        <dbReference type="EMBL" id="KAJ9552212.1"/>
    </source>
</evidence>
<dbReference type="Gene3D" id="3.30.200.20">
    <property type="entry name" value="Phosphorylase Kinase, domain 1"/>
    <property type="match status" value="1"/>
</dbReference>
<gene>
    <name evidence="5" type="ORF">OSB04_016257</name>
</gene>
<evidence type="ECO:0000256" key="1">
    <source>
        <dbReference type="ARBA" id="ARBA00004236"/>
    </source>
</evidence>
<evidence type="ECO:0000313" key="6">
    <source>
        <dbReference type="Proteomes" id="UP001172457"/>
    </source>
</evidence>
<feature type="region of interest" description="Disordered" evidence="3">
    <location>
        <begin position="10"/>
        <end position="37"/>
    </location>
</feature>
<evidence type="ECO:0000256" key="3">
    <source>
        <dbReference type="SAM" id="MobiDB-lite"/>
    </source>
</evidence>
<sequence length="205" mass="23274">MAEIVGRLEMAKVESTTGEGESNDKEGDQVNTAKVTRGKDKVDLGHKEVFPLIQTPGREGQLRRDRLPEESHFGLVSKGWIDGIAIAVRRIKQQRLDSDYNLLAKINDLSKLNHPNLVKLIGYFLEEEHHIFLVYDFMYLHSLENHLFGNGFVTVRCIYSQDHNGKLFNFGLTEDVYSCGHRDTVGTIEFLYVEYAAPEYAAIGN</sequence>
<keyword evidence="6" id="KW-1185">Reference proteome</keyword>
<dbReference type="AlphaFoldDB" id="A0AA38W9M7"/>
<feature type="domain" description="Protein kinase" evidence="4">
    <location>
        <begin position="62"/>
        <end position="205"/>
    </location>
</feature>
<dbReference type="GO" id="GO:0004672">
    <property type="term" value="F:protein kinase activity"/>
    <property type="evidence" value="ECO:0007669"/>
    <property type="project" value="InterPro"/>
</dbReference>
<comment type="subcellular location">
    <subcellularLocation>
        <location evidence="1">Cell membrane</location>
    </subcellularLocation>
</comment>
<evidence type="ECO:0000259" key="4">
    <source>
        <dbReference type="PROSITE" id="PS50011"/>
    </source>
</evidence>
<comment type="caution">
    <text evidence="5">The sequence shown here is derived from an EMBL/GenBank/DDBJ whole genome shotgun (WGS) entry which is preliminary data.</text>
</comment>
<dbReference type="InterPro" id="IPR011009">
    <property type="entry name" value="Kinase-like_dom_sf"/>
</dbReference>
<protein>
    <recommendedName>
        <fullName evidence="4">Protein kinase domain-containing protein</fullName>
    </recommendedName>
</protein>
<keyword evidence="2" id="KW-0472">Membrane</keyword>
<keyword evidence="2" id="KW-1003">Cell membrane</keyword>
<dbReference type="InterPro" id="IPR050823">
    <property type="entry name" value="Plant_Ser_Thr_Prot_Kinase"/>
</dbReference>
<reference evidence="5" key="1">
    <citation type="submission" date="2023-03" db="EMBL/GenBank/DDBJ databases">
        <title>Chromosome-scale reference genome and RAD-based genetic map of yellow starthistle (Centaurea solstitialis) reveal putative structural variation and QTLs associated with invader traits.</title>
        <authorList>
            <person name="Reatini B."/>
            <person name="Cang F.A."/>
            <person name="Jiang Q."/>
            <person name="Mckibben M.T.W."/>
            <person name="Barker M.S."/>
            <person name="Rieseberg L.H."/>
            <person name="Dlugosch K.M."/>
        </authorList>
    </citation>
    <scope>NUCLEOTIDE SEQUENCE</scope>
    <source>
        <strain evidence="5">CAN-66</strain>
        <tissue evidence="5">Leaf</tissue>
    </source>
</reference>
<dbReference type="Pfam" id="PF07714">
    <property type="entry name" value="PK_Tyr_Ser-Thr"/>
    <property type="match status" value="1"/>
</dbReference>
<proteinExistence type="predicted"/>
<dbReference type="InterPro" id="IPR000719">
    <property type="entry name" value="Prot_kinase_dom"/>
</dbReference>
<dbReference type="GO" id="GO:0005524">
    <property type="term" value="F:ATP binding"/>
    <property type="evidence" value="ECO:0007669"/>
    <property type="project" value="InterPro"/>
</dbReference>
<dbReference type="SUPFAM" id="SSF56112">
    <property type="entry name" value="Protein kinase-like (PK-like)"/>
    <property type="match status" value="1"/>
</dbReference>
<dbReference type="PROSITE" id="PS50011">
    <property type="entry name" value="PROTEIN_KINASE_DOM"/>
    <property type="match status" value="1"/>
</dbReference>